<dbReference type="CDD" id="cd00085">
    <property type="entry name" value="HNHc"/>
    <property type="match status" value="1"/>
</dbReference>
<gene>
    <name evidence="1" type="ORF">KL771_27920</name>
</gene>
<dbReference type="InterPro" id="IPR003615">
    <property type="entry name" value="HNH_nuc"/>
</dbReference>
<sequence length="280" mass="32348">MLRVAPPSHDSGETFSRCASIIRNPADRAAMLEVRERVVDQCNTYEQKATEGDLYLLERLPYIGNITGTMLQDNYTNRLARKNASTREIYDSIKLLPRNSKCPYCNSGTVETIDHFLPKEHYPIHSVHPKNLIGCCHRCNFNKFRYFPRSKDETFIHPYFDTIEDTIWLESTIVETTPPVAIYTVKRSAFEDSITFRRVEFQFSLLKLDRIYSYAAADEIASIEYNIEEIFNNSGALSVATHLSMQARSRRRYVSNSWQASLYDALSSSEWYCNGGFRIV</sequence>
<keyword evidence="2" id="KW-1185">Reference proteome</keyword>
<evidence type="ECO:0000313" key="1">
    <source>
        <dbReference type="EMBL" id="MBT9293312.1"/>
    </source>
</evidence>
<dbReference type="RefSeq" id="WP_261971800.1">
    <property type="nucleotide sequence ID" value="NZ_JAHHZF010000030.1"/>
</dbReference>
<evidence type="ECO:0000313" key="2">
    <source>
        <dbReference type="Proteomes" id="UP000766595"/>
    </source>
</evidence>
<evidence type="ECO:0008006" key="3">
    <source>
        <dbReference type="Google" id="ProtNLM"/>
    </source>
</evidence>
<protein>
    <recommendedName>
        <fullName evidence="3">HNH endonuclease</fullName>
    </recommendedName>
</protein>
<dbReference type="Gene3D" id="1.10.30.50">
    <property type="match status" value="1"/>
</dbReference>
<dbReference type="AlphaFoldDB" id="A0A947GFK0"/>
<proteinExistence type="predicted"/>
<accession>A0A947GFK0</accession>
<comment type="caution">
    <text evidence="1">The sequence shown here is derived from an EMBL/GenBank/DDBJ whole genome shotgun (WGS) entry which is preliminary data.</text>
</comment>
<dbReference type="Proteomes" id="UP000766595">
    <property type="component" value="Unassembled WGS sequence"/>
</dbReference>
<name>A0A947GFK0_9HYPH</name>
<dbReference type="EMBL" id="JAHHZF010000030">
    <property type="protein sequence ID" value="MBT9293312.1"/>
    <property type="molecule type" value="Genomic_DNA"/>
</dbReference>
<organism evidence="1 2">
    <name type="scientific">Prosthecodimorpha staleyi</name>
    <dbReference type="NCBI Taxonomy" id="2840188"/>
    <lineage>
        <taxon>Bacteria</taxon>
        <taxon>Pseudomonadati</taxon>
        <taxon>Pseudomonadota</taxon>
        <taxon>Alphaproteobacteria</taxon>
        <taxon>Hyphomicrobiales</taxon>
        <taxon>Ancalomicrobiaceae</taxon>
        <taxon>Prosthecodimorpha</taxon>
    </lineage>
</organism>
<reference evidence="1 2" key="1">
    <citation type="submission" date="2021-06" db="EMBL/GenBank/DDBJ databases">
        <authorList>
            <person name="Grouzdev D.S."/>
            <person name="Koziaeva V."/>
        </authorList>
    </citation>
    <scope>NUCLEOTIDE SEQUENCE [LARGE SCALE GENOMIC DNA]</scope>
    <source>
        <strain evidence="1 2">22</strain>
    </source>
</reference>